<evidence type="ECO:0000313" key="8">
    <source>
        <dbReference type="EMBL" id="KDA53884.1"/>
    </source>
</evidence>
<evidence type="ECO:0008006" key="10">
    <source>
        <dbReference type="Google" id="ProtNLM"/>
    </source>
</evidence>
<dbReference type="PANTHER" id="PTHR30386">
    <property type="entry name" value="MEMBRANE FUSION SUBUNIT OF EMRAB-TOLC MULTIDRUG EFFLUX PUMP"/>
    <property type="match status" value="1"/>
</dbReference>
<dbReference type="Pfam" id="PF25917">
    <property type="entry name" value="BSH_RND"/>
    <property type="match status" value="1"/>
</dbReference>
<dbReference type="Gene3D" id="2.40.30.170">
    <property type="match status" value="1"/>
</dbReference>
<evidence type="ECO:0000259" key="6">
    <source>
        <dbReference type="Pfam" id="PF25917"/>
    </source>
</evidence>
<feature type="domain" description="Multidrug resistance protein MdtA-like barrel-sandwich hybrid" evidence="6">
    <location>
        <begin position="51"/>
        <end position="262"/>
    </location>
</feature>
<reference evidence="8 9" key="1">
    <citation type="submission" date="2014-04" db="EMBL/GenBank/DDBJ databases">
        <title>The Genome Sequence of Thermoanaerobaculum aquaticum MP-01, The First Cultivated Group 23 Acidobacterium.</title>
        <authorList>
            <person name="Stamps B.W."/>
            <person name="Losey N.A."/>
            <person name="Lawson P.A."/>
            <person name="Stevenson B.S."/>
        </authorList>
    </citation>
    <scope>NUCLEOTIDE SEQUENCE [LARGE SCALE GENOMIC DNA]</scope>
    <source>
        <strain evidence="8 9">MP-01</strain>
    </source>
</reference>
<keyword evidence="5" id="KW-0175">Coiled coil</keyword>
<dbReference type="OrthoDB" id="9811754at2"/>
<evidence type="ECO:0000259" key="7">
    <source>
        <dbReference type="Pfam" id="PF25954"/>
    </source>
</evidence>
<dbReference type="Pfam" id="PF25954">
    <property type="entry name" value="Beta-barrel_RND_2"/>
    <property type="match status" value="1"/>
</dbReference>
<dbReference type="EMBL" id="JMFG01000016">
    <property type="protein sequence ID" value="KDA53884.1"/>
    <property type="molecule type" value="Genomic_DNA"/>
</dbReference>
<dbReference type="PANTHER" id="PTHR30386:SF26">
    <property type="entry name" value="TRANSPORT PROTEIN COMB"/>
    <property type="match status" value="1"/>
</dbReference>
<dbReference type="RefSeq" id="WP_038048867.1">
    <property type="nucleotide sequence ID" value="NZ_JMFG01000016.1"/>
</dbReference>
<evidence type="ECO:0000256" key="3">
    <source>
        <dbReference type="ARBA" id="ARBA00022989"/>
    </source>
</evidence>
<organism evidence="8 9">
    <name type="scientific">Thermoanaerobaculum aquaticum</name>
    <dbReference type="NCBI Taxonomy" id="1312852"/>
    <lineage>
        <taxon>Bacteria</taxon>
        <taxon>Pseudomonadati</taxon>
        <taxon>Acidobacteriota</taxon>
        <taxon>Thermoanaerobaculia</taxon>
        <taxon>Thermoanaerobaculales</taxon>
        <taxon>Thermoanaerobaculaceae</taxon>
        <taxon>Thermoanaerobaculum</taxon>
    </lineage>
</organism>
<comment type="caution">
    <text evidence="8">The sequence shown here is derived from an EMBL/GenBank/DDBJ whole genome shotgun (WGS) entry which is preliminary data.</text>
</comment>
<evidence type="ECO:0000256" key="5">
    <source>
        <dbReference type="SAM" id="Coils"/>
    </source>
</evidence>
<dbReference type="Gene3D" id="1.10.287.470">
    <property type="entry name" value="Helix hairpin bin"/>
    <property type="match status" value="1"/>
</dbReference>
<gene>
    <name evidence="8" type="ORF">EG19_02610</name>
</gene>
<comment type="subcellular location">
    <subcellularLocation>
        <location evidence="1">Membrane</location>
        <topology evidence="1">Single-pass membrane protein</topology>
    </subcellularLocation>
</comment>
<evidence type="ECO:0000256" key="4">
    <source>
        <dbReference type="ARBA" id="ARBA00023136"/>
    </source>
</evidence>
<dbReference type="GO" id="GO:0055085">
    <property type="term" value="P:transmembrane transport"/>
    <property type="evidence" value="ECO:0007669"/>
    <property type="project" value="InterPro"/>
</dbReference>
<feature type="coiled-coil region" evidence="5">
    <location>
        <begin position="84"/>
        <end position="240"/>
    </location>
</feature>
<feature type="domain" description="CusB-like beta-barrel" evidence="7">
    <location>
        <begin position="275"/>
        <end position="318"/>
    </location>
</feature>
<keyword evidence="9" id="KW-1185">Reference proteome</keyword>
<dbReference type="InterPro" id="IPR058625">
    <property type="entry name" value="MdtA-like_BSH"/>
</dbReference>
<dbReference type="SUPFAM" id="SSF111369">
    <property type="entry name" value="HlyD-like secretion proteins"/>
    <property type="match status" value="2"/>
</dbReference>
<evidence type="ECO:0000313" key="9">
    <source>
        <dbReference type="Proteomes" id="UP000027284"/>
    </source>
</evidence>
<keyword evidence="4" id="KW-0472">Membrane</keyword>
<dbReference type="InterPro" id="IPR058792">
    <property type="entry name" value="Beta-barrel_RND_2"/>
</dbReference>
<protein>
    <recommendedName>
        <fullName evidence="10">HlyD family secretion protein</fullName>
    </recommendedName>
</protein>
<dbReference type="STRING" id="1312852.EG19_02610"/>
<dbReference type="Gene3D" id="2.40.50.100">
    <property type="match status" value="1"/>
</dbReference>
<keyword evidence="2" id="KW-0812">Transmembrane</keyword>
<keyword evidence="3" id="KW-1133">Transmembrane helix</keyword>
<dbReference type="AlphaFoldDB" id="A0A062XWX7"/>
<accession>A0A062XWX7</accession>
<dbReference type="Proteomes" id="UP000027284">
    <property type="component" value="Unassembled WGS sequence"/>
</dbReference>
<dbReference type="GO" id="GO:0016020">
    <property type="term" value="C:membrane"/>
    <property type="evidence" value="ECO:0007669"/>
    <property type="project" value="UniProtKB-SubCell"/>
</dbReference>
<proteinExistence type="predicted"/>
<sequence>MNGNNTSGLAKRAVVVLGVVLLLVGSVLSGRWLYFRFTHVSTEAAYVKADMAEVAPEVPGRVAEVLVVEGQRVQQGELLVRLERDNLTAGKAQAEAAVKQLEDTVKRQEALLARTRKTVAAAQAAAQAAVEAARAQVKKAEAQVEYLEKQEARLEALLREEAVPKSRYDEVHAGAEAARADLRAATEALHLAEAKLKEALAGEMAVAEAEAGLAEARSGLEQAKAALAQARWAEDRAEVRAPISGVVARIFLRPGDFAAPGRPVLAMYDPATRYVEARFEETKVRHLQVGQEAQITVDALPGTKLSGTIRRITPAAAQEFALIPRDVTAGEFTKVTQRVPVELTIKDLDNHPEVVPGLSVVVSVRKPR</sequence>
<evidence type="ECO:0000256" key="2">
    <source>
        <dbReference type="ARBA" id="ARBA00022692"/>
    </source>
</evidence>
<dbReference type="InterPro" id="IPR050739">
    <property type="entry name" value="MFP"/>
</dbReference>
<dbReference type="PRINTS" id="PR01490">
    <property type="entry name" value="RTXTOXIND"/>
</dbReference>
<name>A0A062XWX7_9BACT</name>
<evidence type="ECO:0000256" key="1">
    <source>
        <dbReference type="ARBA" id="ARBA00004167"/>
    </source>
</evidence>